<dbReference type="EMBL" id="JAODAN010000013">
    <property type="protein sequence ID" value="KAK1920732.1"/>
    <property type="molecule type" value="Genomic_DNA"/>
</dbReference>
<sequence>MCAASRFQDRRFPSLVSMYAVSTSCTDVEGGGNSIEWSHDIGWGYGTSNDGVVWKQNALPTLMPELDMDCAVFLRGAMIPGPEAKRLLYTQQYGNLVRLRGQAVIGISTREFSGGMQGSGSTIFLYALKDGVDVLSSLTSHWGYIGPLIELTPRAIPPLTQGLGDRGDDWDCVVFFGNDGPNYLVLGSEGKWQDESLLNAHPTHGKVPSRTLWFSGGILSTGKMELELEDVLEWGCLYALQIFRTRNGRHLSQSRVSEDSKT</sequence>
<dbReference type="Gene3D" id="2.115.10.20">
    <property type="entry name" value="Glycosyl hydrolase domain, family 43"/>
    <property type="match status" value="1"/>
</dbReference>
<organism evidence="1 2">
    <name type="scientific">Papiliotrema laurentii</name>
    <name type="common">Cryptococcus laurentii</name>
    <dbReference type="NCBI Taxonomy" id="5418"/>
    <lineage>
        <taxon>Eukaryota</taxon>
        <taxon>Fungi</taxon>
        <taxon>Dikarya</taxon>
        <taxon>Basidiomycota</taxon>
        <taxon>Agaricomycotina</taxon>
        <taxon>Tremellomycetes</taxon>
        <taxon>Tremellales</taxon>
        <taxon>Rhynchogastremaceae</taxon>
        <taxon>Papiliotrema</taxon>
    </lineage>
</organism>
<evidence type="ECO:0000313" key="1">
    <source>
        <dbReference type="EMBL" id="KAK1920732.1"/>
    </source>
</evidence>
<comment type="caution">
    <text evidence="1">The sequence shown here is derived from an EMBL/GenBank/DDBJ whole genome shotgun (WGS) entry which is preliminary data.</text>
</comment>
<dbReference type="PROSITE" id="PS51257">
    <property type="entry name" value="PROKAR_LIPOPROTEIN"/>
    <property type="match status" value="1"/>
</dbReference>
<dbReference type="Proteomes" id="UP001182556">
    <property type="component" value="Unassembled WGS sequence"/>
</dbReference>
<evidence type="ECO:0000313" key="2">
    <source>
        <dbReference type="Proteomes" id="UP001182556"/>
    </source>
</evidence>
<keyword evidence="2" id="KW-1185">Reference proteome</keyword>
<reference evidence="1" key="1">
    <citation type="submission" date="2023-02" db="EMBL/GenBank/DDBJ databases">
        <title>Identification and recombinant expression of a fungal hydrolase from Papiliotrema laurentii that hydrolyzes apple cutin and clears colloidal polyester polyurethane.</title>
        <authorList>
            <consortium name="DOE Joint Genome Institute"/>
            <person name="Roman V.A."/>
            <person name="Bojanowski C."/>
            <person name="Crable B.R."/>
            <person name="Wagner D.N."/>
            <person name="Hung C.S."/>
            <person name="Nadeau L.J."/>
            <person name="Schratz L."/>
            <person name="Haridas S."/>
            <person name="Pangilinan J."/>
            <person name="Lipzen A."/>
            <person name="Na H."/>
            <person name="Yan M."/>
            <person name="Ng V."/>
            <person name="Grigoriev I.V."/>
            <person name="Spatafora J.W."/>
            <person name="Barlow D."/>
            <person name="Biffinger J."/>
            <person name="Kelley-Loughnane N."/>
            <person name="Varaljay V.A."/>
            <person name="Crookes-Goodson W.J."/>
        </authorList>
    </citation>
    <scope>NUCLEOTIDE SEQUENCE</scope>
    <source>
        <strain evidence="1">5307AH</strain>
    </source>
</reference>
<protein>
    <submittedName>
        <fullName evidence="1">Uncharacterized protein</fullName>
    </submittedName>
</protein>
<gene>
    <name evidence="1" type="ORF">DB88DRAFT_475656</name>
</gene>
<proteinExistence type="predicted"/>
<name>A0AAD9CRC1_PAPLA</name>
<dbReference type="AlphaFoldDB" id="A0AAD9CRC1"/>
<dbReference type="SUPFAM" id="SSF75005">
    <property type="entry name" value="Arabinanase/levansucrase/invertase"/>
    <property type="match status" value="1"/>
</dbReference>
<dbReference type="InterPro" id="IPR023296">
    <property type="entry name" value="Glyco_hydro_beta-prop_sf"/>
</dbReference>
<accession>A0AAD9CRC1</accession>